<dbReference type="EMBL" id="LKAJ02000001">
    <property type="protein sequence ID" value="MCS5711862.1"/>
    <property type="molecule type" value="Genomic_DNA"/>
</dbReference>
<proteinExistence type="predicted"/>
<dbReference type="STRING" id="295108.HT99x_00318"/>
<name>A0A0Q9YSA2_9GAMM</name>
<evidence type="ECO:0000313" key="3">
    <source>
        <dbReference type="Proteomes" id="UP000051497"/>
    </source>
</evidence>
<dbReference type="Pfam" id="PF10977">
    <property type="entry name" value="DUF2797"/>
    <property type="match status" value="1"/>
</dbReference>
<dbReference type="Proteomes" id="UP000051497">
    <property type="component" value="Unassembled WGS sequence"/>
</dbReference>
<dbReference type="OrthoDB" id="9775734at2"/>
<keyword evidence="3" id="KW-1185">Reference proteome</keyword>
<protein>
    <submittedName>
        <fullName evidence="2">DUF2797 domain-containing protein</fullName>
    </submittedName>
</protein>
<reference evidence="2" key="2">
    <citation type="journal article" date="2016" name="Genome Announc.">
        <title>Draft Genome Sequences of Two Novel Amoeba-Resistant Intranuclear Bacteria, 'Candidatus Berkiella cookevillensis' and 'Candidatus Berkiella aquae'.</title>
        <authorList>
            <person name="Mehari Y.T."/>
            <person name="Arivett B.A."/>
            <person name="Farone A.L."/>
            <person name="Gunderson J.H."/>
            <person name="Farone M.B."/>
        </authorList>
    </citation>
    <scope>NUCLEOTIDE SEQUENCE</scope>
    <source>
        <strain evidence="2">HT99</strain>
    </source>
</reference>
<organism evidence="1">
    <name type="scientific">Candidatus Berkiella aquae</name>
    <dbReference type="NCBI Taxonomy" id="295108"/>
    <lineage>
        <taxon>Bacteria</taxon>
        <taxon>Pseudomonadati</taxon>
        <taxon>Pseudomonadota</taxon>
        <taxon>Gammaproteobacteria</taxon>
        <taxon>Candidatus Berkiellales</taxon>
        <taxon>Candidatus Berkiellaceae</taxon>
        <taxon>Candidatus Berkiella</taxon>
    </lineage>
</organism>
<reference evidence="1" key="1">
    <citation type="submission" date="2015-09" db="EMBL/GenBank/DDBJ databases">
        <title>Draft Genome Sequences of Two Novel Amoeba-resistant Intranuclear Bacteria, Candidatus Berkiella cookevillensis and Candidatus Berkiella aquae.</title>
        <authorList>
            <person name="Mehari Y.T."/>
            <person name="Arivett B.A."/>
            <person name="Farone A.L."/>
            <person name="Gunderson J.H."/>
            <person name="Farone M.B."/>
        </authorList>
    </citation>
    <scope>NUCLEOTIDE SEQUENCE [LARGE SCALE GENOMIC DNA]</scope>
    <source>
        <strain evidence="1">HT99</strain>
    </source>
</reference>
<accession>A0A0Q9YSA2</accession>
<sequence length="276" mass="31184">MIFDGVLSKMVADTTQSTISYQLPLSSNLIPLNPYLGKTLQLTFTGEIVCVGCTAVIRKSYQNGYCFPCTQRLANCDLCIVKPERCHFHLDTCREPQWGQSYCMTSHYVYLANASGIKVGITRKTQIPTRWIDQGAVAGLPLLEVATRRISGFIEVAIAKHVPDKTNWRRMLMGNHESVDLMQFKKDLLDKVAKDIEQIRQQFGQDSIKTMDDAQIMQLDYPVLQYPAKVTSLSLDKKMEINSTLLGIKGQYLIFADGVINIRKYSGYKIRLTTPD</sequence>
<gene>
    <name evidence="1" type="ORF">HT99x_00318</name>
    <name evidence="2" type="ORF">HT99x_010500</name>
</gene>
<dbReference type="PATRIC" id="fig|1590043.3.peg.320"/>
<dbReference type="EMBL" id="LKAJ01000001">
    <property type="protein sequence ID" value="KRG22777.1"/>
    <property type="molecule type" value="Genomic_DNA"/>
</dbReference>
<evidence type="ECO:0000313" key="2">
    <source>
        <dbReference type="EMBL" id="MCS5711862.1"/>
    </source>
</evidence>
<dbReference type="InterPro" id="IPR021246">
    <property type="entry name" value="DUF2797"/>
</dbReference>
<dbReference type="AlphaFoldDB" id="A0A0Q9YSA2"/>
<evidence type="ECO:0000313" key="1">
    <source>
        <dbReference type="EMBL" id="KRG22777.1"/>
    </source>
</evidence>
<comment type="caution">
    <text evidence="1">The sequence shown here is derived from an EMBL/GenBank/DDBJ whole genome shotgun (WGS) entry which is preliminary data.</text>
</comment>
<reference evidence="2" key="3">
    <citation type="submission" date="2021-06" db="EMBL/GenBank/DDBJ databases">
        <title>Genomic Description and Analysis of Intracellular Bacteria, Candidatus Berkiella cookevillensis and Candidatus Berkiella aquae.</title>
        <authorList>
            <person name="Kidane D.T."/>
            <person name="Mehari Y.T."/>
            <person name="Rice F.C."/>
            <person name="Arivett B.A."/>
            <person name="Farone A.L."/>
            <person name="Berk S.G."/>
            <person name="Farone M.B."/>
        </authorList>
    </citation>
    <scope>NUCLEOTIDE SEQUENCE</scope>
    <source>
        <strain evidence="2">HT99</strain>
    </source>
</reference>
<dbReference type="RefSeq" id="WP_075064956.1">
    <property type="nucleotide sequence ID" value="NZ_LKAJ02000001.1"/>
</dbReference>